<accession>A0A9P6HKM8</accession>
<evidence type="ECO:0000256" key="1">
    <source>
        <dbReference type="ARBA" id="ARBA00006854"/>
    </source>
</evidence>
<proteinExistence type="inferred from homology"/>
<dbReference type="Proteomes" id="UP000736335">
    <property type="component" value="Unassembled WGS sequence"/>
</dbReference>
<dbReference type="InterPro" id="IPR039874">
    <property type="entry name" value="WAPL"/>
</dbReference>
<evidence type="ECO:0000313" key="4">
    <source>
        <dbReference type="EMBL" id="KAF9788697.1"/>
    </source>
</evidence>
<feature type="compositionally biased region" description="Polar residues" evidence="2">
    <location>
        <begin position="125"/>
        <end position="140"/>
    </location>
</feature>
<sequence>MNNNRSPQAILIGTRMHRPTVTYGRKGSKRFRSTTDLKPETSERSSLDRPKKRTRVSGESSSASGDEKTGKDATTTSMTAKARRSVIAPSPSKTPANKQKKSSSPAKDTSDVKSRRIEPPEPIVRSQSAGSTFKKSTPPQSKGKDKAIDFSDLFGFGEDKSFKTSEPTSKTSGMARRMLSRAQSGPSSSKGSPSDPNAQESTRRQPAPPMKTDTLIDLTEEAPPTTAPVKVIKPTSFDDSPPRTDGRATNLRTYGGPSRSFLIAIPTNQIPSLTDSQMTEDSVASLLQSQEDEFGGHESYTSLRSRWGVDNSEDDPYQTLAGGSTTWLKKKKGKSGRPPQVPTPGLNNSELRSITELRNTGESRRFNDEVGYLFEGLTSESELSVKRSSAVELVGKMADPQFSRQARSADFVMHAWETLLAADGGAGDRILGTALDVFVLFVSRDPRDFNELANRGNLVPFLFERLATMARKSDPLCILNCAENDMELKQRGFGRTDKLPLSNLNKVVVKSSIFPAGTLISNRLILACCLAALPPSLLHNSYIPTLSLTLRSELSFIPPRTSGYLTGLPLLPQGRADSSSPSLACVECCLRLLESYLLGRWNHKGMDNDVPPFENLNLSQQEIIEGLLACSLATDILIREANDEDAVSHIRKCHESALRVLVNLSHDNEAWSSALLDNELTVPMVVRFIVSSHRRIAGTKPYDDKIHISDRLCLALGLLTNLVQVDERAKDLIRETSLSLTCPGRRSCTRSCHCSNRATALSSLLSIFLDHRNSQLKFETDDNENEMEPIIQGHTAVLFGLLMRDNPENQTSILDMLPGDTNKQKLSVLVGTAREFVEFYGEVMARVARGRRRGDRIEESQTTEVDEEEDDWADEGFIVDDSGEKTARNVVAFLELLSDST</sequence>
<feature type="compositionally biased region" description="Acidic residues" evidence="2">
    <location>
        <begin position="864"/>
        <end position="878"/>
    </location>
</feature>
<dbReference type="OrthoDB" id="78088at2759"/>
<dbReference type="InterPro" id="IPR022771">
    <property type="entry name" value="WAPL_C"/>
</dbReference>
<organism evidence="4 5">
    <name type="scientific">Thelephora terrestris</name>
    <dbReference type="NCBI Taxonomy" id="56493"/>
    <lineage>
        <taxon>Eukaryota</taxon>
        <taxon>Fungi</taxon>
        <taxon>Dikarya</taxon>
        <taxon>Basidiomycota</taxon>
        <taxon>Agaricomycotina</taxon>
        <taxon>Agaricomycetes</taxon>
        <taxon>Thelephorales</taxon>
        <taxon>Thelephoraceae</taxon>
        <taxon>Thelephora</taxon>
    </lineage>
</organism>
<name>A0A9P6HKM8_9AGAM</name>
<feature type="compositionally biased region" description="Basic and acidic residues" evidence="2">
    <location>
        <begin position="108"/>
        <end position="119"/>
    </location>
</feature>
<feature type="region of interest" description="Disordered" evidence="2">
    <location>
        <begin position="852"/>
        <end position="878"/>
    </location>
</feature>
<feature type="region of interest" description="Disordered" evidence="2">
    <location>
        <begin position="307"/>
        <end position="348"/>
    </location>
</feature>
<dbReference type="PANTHER" id="PTHR22100:SF13">
    <property type="entry name" value="WINGS APART-LIKE PROTEIN HOMOLOG"/>
    <property type="match status" value="1"/>
</dbReference>
<reference evidence="4" key="1">
    <citation type="journal article" date="2020" name="Nat. Commun.">
        <title>Large-scale genome sequencing of mycorrhizal fungi provides insights into the early evolution of symbiotic traits.</title>
        <authorList>
            <person name="Miyauchi S."/>
            <person name="Kiss E."/>
            <person name="Kuo A."/>
            <person name="Drula E."/>
            <person name="Kohler A."/>
            <person name="Sanchez-Garcia M."/>
            <person name="Morin E."/>
            <person name="Andreopoulos B."/>
            <person name="Barry K.W."/>
            <person name="Bonito G."/>
            <person name="Buee M."/>
            <person name="Carver A."/>
            <person name="Chen C."/>
            <person name="Cichocki N."/>
            <person name="Clum A."/>
            <person name="Culley D."/>
            <person name="Crous P.W."/>
            <person name="Fauchery L."/>
            <person name="Girlanda M."/>
            <person name="Hayes R.D."/>
            <person name="Keri Z."/>
            <person name="LaButti K."/>
            <person name="Lipzen A."/>
            <person name="Lombard V."/>
            <person name="Magnuson J."/>
            <person name="Maillard F."/>
            <person name="Murat C."/>
            <person name="Nolan M."/>
            <person name="Ohm R.A."/>
            <person name="Pangilinan J."/>
            <person name="Pereira M.F."/>
            <person name="Perotto S."/>
            <person name="Peter M."/>
            <person name="Pfister S."/>
            <person name="Riley R."/>
            <person name="Sitrit Y."/>
            <person name="Stielow J.B."/>
            <person name="Szollosi G."/>
            <person name="Zifcakova L."/>
            <person name="Stursova M."/>
            <person name="Spatafora J.W."/>
            <person name="Tedersoo L."/>
            <person name="Vaario L.M."/>
            <person name="Yamada A."/>
            <person name="Yan M."/>
            <person name="Wang P."/>
            <person name="Xu J."/>
            <person name="Bruns T."/>
            <person name="Baldrian P."/>
            <person name="Vilgalys R."/>
            <person name="Dunand C."/>
            <person name="Henrissat B."/>
            <person name="Grigoriev I.V."/>
            <person name="Hibbett D."/>
            <person name="Nagy L.G."/>
            <person name="Martin F.M."/>
        </authorList>
    </citation>
    <scope>NUCLEOTIDE SEQUENCE</scope>
    <source>
        <strain evidence="4">UH-Tt-Lm1</strain>
    </source>
</reference>
<feature type="compositionally biased region" description="Low complexity" evidence="2">
    <location>
        <begin position="184"/>
        <end position="194"/>
    </location>
</feature>
<feature type="compositionally biased region" description="Polar residues" evidence="2">
    <location>
        <begin position="91"/>
        <end position="107"/>
    </location>
</feature>
<feature type="region of interest" description="Disordered" evidence="2">
    <location>
        <begin position="1"/>
        <end position="259"/>
    </location>
</feature>
<evidence type="ECO:0000259" key="3">
    <source>
        <dbReference type="Pfam" id="PF07814"/>
    </source>
</evidence>
<keyword evidence="5" id="KW-1185">Reference proteome</keyword>
<dbReference type="AlphaFoldDB" id="A0A9P6HKM8"/>
<dbReference type="Gene3D" id="1.25.10.10">
    <property type="entry name" value="Leucine-rich Repeat Variant"/>
    <property type="match status" value="1"/>
</dbReference>
<dbReference type="Pfam" id="PF07814">
    <property type="entry name" value="WAPL"/>
    <property type="match status" value="1"/>
</dbReference>
<gene>
    <name evidence="4" type="ORF">BJ322DRAFT_1050542</name>
</gene>
<feature type="domain" description="Wings apart-like protein C-terminal" evidence="3">
    <location>
        <begin position="351"/>
        <end position="728"/>
    </location>
</feature>
<dbReference type="PANTHER" id="PTHR22100">
    <property type="entry name" value="WINGS APART-LIKE PROTEIN HOMOLOG"/>
    <property type="match status" value="1"/>
</dbReference>
<dbReference type="InterPro" id="IPR011989">
    <property type="entry name" value="ARM-like"/>
</dbReference>
<protein>
    <recommendedName>
        <fullName evidence="3">Wings apart-like protein C-terminal domain-containing protein</fullName>
    </recommendedName>
</protein>
<comment type="similarity">
    <text evidence="1">Belongs to the WAPL family.</text>
</comment>
<feature type="compositionally biased region" description="Basic and acidic residues" evidence="2">
    <location>
        <begin position="33"/>
        <end position="49"/>
    </location>
</feature>
<reference evidence="4" key="2">
    <citation type="submission" date="2020-11" db="EMBL/GenBank/DDBJ databases">
        <authorList>
            <consortium name="DOE Joint Genome Institute"/>
            <person name="Kuo A."/>
            <person name="Miyauchi S."/>
            <person name="Kiss E."/>
            <person name="Drula E."/>
            <person name="Kohler A."/>
            <person name="Sanchez-Garcia M."/>
            <person name="Andreopoulos B."/>
            <person name="Barry K.W."/>
            <person name="Bonito G."/>
            <person name="Buee M."/>
            <person name="Carver A."/>
            <person name="Chen C."/>
            <person name="Cichocki N."/>
            <person name="Clum A."/>
            <person name="Culley D."/>
            <person name="Crous P.W."/>
            <person name="Fauchery L."/>
            <person name="Girlanda M."/>
            <person name="Hayes R."/>
            <person name="Keri Z."/>
            <person name="Labutti K."/>
            <person name="Lipzen A."/>
            <person name="Lombard V."/>
            <person name="Magnuson J."/>
            <person name="Maillard F."/>
            <person name="Morin E."/>
            <person name="Murat C."/>
            <person name="Nolan M."/>
            <person name="Ohm R."/>
            <person name="Pangilinan J."/>
            <person name="Pereira M."/>
            <person name="Perotto S."/>
            <person name="Peter M."/>
            <person name="Riley R."/>
            <person name="Sitrit Y."/>
            <person name="Stielow B."/>
            <person name="Szollosi G."/>
            <person name="Zifcakova L."/>
            <person name="Stursova M."/>
            <person name="Spatafora J.W."/>
            <person name="Tedersoo L."/>
            <person name="Vaario L.-M."/>
            <person name="Yamada A."/>
            <person name="Yan M."/>
            <person name="Wang P."/>
            <person name="Xu J."/>
            <person name="Bruns T."/>
            <person name="Baldrian P."/>
            <person name="Vilgalys R."/>
            <person name="Henrissat B."/>
            <person name="Grigoriev I.V."/>
            <person name="Hibbett D."/>
            <person name="Nagy L.G."/>
            <person name="Martin F.M."/>
        </authorList>
    </citation>
    <scope>NUCLEOTIDE SEQUENCE</scope>
    <source>
        <strain evidence="4">UH-Tt-Lm1</strain>
    </source>
</reference>
<evidence type="ECO:0000313" key="5">
    <source>
        <dbReference type="Proteomes" id="UP000736335"/>
    </source>
</evidence>
<comment type="caution">
    <text evidence="4">The sequence shown here is derived from an EMBL/GenBank/DDBJ whole genome shotgun (WGS) entry which is preliminary data.</text>
</comment>
<dbReference type="EMBL" id="WIUZ02000004">
    <property type="protein sequence ID" value="KAF9788697.1"/>
    <property type="molecule type" value="Genomic_DNA"/>
</dbReference>
<evidence type="ECO:0000256" key="2">
    <source>
        <dbReference type="SAM" id="MobiDB-lite"/>
    </source>
</evidence>